<gene>
    <name evidence="6" type="primary">epsE_5</name>
    <name evidence="6" type="ORF">OJF2_49500</name>
</gene>
<dbReference type="EMBL" id="CP042997">
    <property type="protein sequence ID" value="QEH36387.1"/>
    <property type="molecule type" value="Genomic_DNA"/>
</dbReference>
<keyword evidence="3 6" id="KW-0808">Transferase</keyword>
<protein>
    <submittedName>
        <fullName evidence="6">Glycosyltransferase EpsE</fullName>
        <ecNumber evidence="6">2.4.-.-</ecNumber>
    </submittedName>
</protein>
<dbReference type="Pfam" id="PF00535">
    <property type="entry name" value="Glycos_transf_2"/>
    <property type="match status" value="1"/>
</dbReference>
<keyword evidence="2 6" id="KW-0328">Glycosyltransferase</keyword>
<reference evidence="6 7" key="1">
    <citation type="submission" date="2019-08" db="EMBL/GenBank/DDBJ databases">
        <title>Deep-cultivation of Planctomycetes and their phenomic and genomic characterization uncovers novel biology.</title>
        <authorList>
            <person name="Wiegand S."/>
            <person name="Jogler M."/>
            <person name="Boedeker C."/>
            <person name="Pinto D."/>
            <person name="Vollmers J."/>
            <person name="Rivas-Marin E."/>
            <person name="Kohn T."/>
            <person name="Peeters S.H."/>
            <person name="Heuer A."/>
            <person name="Rast P."/>
            <person name="Oberbeckmann S."/>
            <person name="Bunk B."/>
            <person name="Jeske O."/>
            <person name="Meyerdierks A."/>
            <person name="Storesund J.E."/>
            <person name="Kallscheuer N."/>
            <person name="Luecker S."/>
            <person name="Lage O.M."/>
            <person name="Pohl T."/>
            <person name="Merkel B.J."/>
            <person name="Hornburger P."/>
            <person name="Mueller R.-W."/>
            <person name="Bruemmer F."/>
            <person name="Labrenz M."/>
            <person name="Spormann A.M."/>
            <person name="Op den Camp H."/>
            <person name="Overmann J."/>
            <person name="Amann R."/>
            <person name="Jetten M.S.M."/>
            <person name="Mascher T."/>
            <person name="Medema M.H."/>
            <person name="Devos D.P."/>
            <person name="Kaster A.-K."/>
            <person name="Ovreas L."/>
            <person name="Rohde M."/>
            <person name="Galperin M.Y."/>
            <person name="Jogler C."/>
        </authorList>
    </citation>
    <scope>NUCLEOTIDE SEQUENCE [LARGE SCALE GENOMIC DNA]</scope>
    <source>
        <strain evidence="6 7">OJF2</strain>
    </source>
</reference>
<dbReference type="RefSeq" id="WP_168222022.1">
    <property type="nucleotide sequence ID" value="NZ_CP042997.1"/>
</dbReference>
<keyword evidence="7" id="KW-1185">Reference proteome</keyword>
<dbReference type="GO" id="GO:0016757">
    <property type="term" value="F:glycosyltransferase activity"/>
    <property type="evidence" value="ECO:0007669"/>
    <property type="project" value="UniProtKB-KW"/>
</dbReference>
<proteinExistence type="inferred from homology"/>
<dbReference type="AlphaFoldDB" id="A0A5B9W7R4"/>
<dbReference type="CDD" id="cd00761">
    <property type="entry name" value="Glyco_tranf_GTA_type"/>
    <property type="match status" value="1"/>
</dbReference>
<organism evidence="6 7">
    <name type="scientific">Aquisphaera giovannonii</name>
    <dbReference type="NCBI Taxonomy" id="406548"/>
    <lineage>
        <taxon>Bacteria</taxon>
        <taxon>Pseudomonadati</taxon>
        <taxon>Planctomycetota</taxon>
        <taxon>Planctomycetia</taxon>
        <taxon>Isosphaerales</taxon>
        <taxon>Isosphaeraceae</taxon>
        <taxon>Aquisphaera</taxon>
    </lineage>
</organism>
<evidence type="ECO:0000313" key="7">
    <source>
        <dbReference type="Proteomes" id="UP000324233"/>
    </source>
</evidence>
<dbReference type="SUPFAM" id="SSF53448">
    <property type="entry name" value="Nucleotide-diphospho-sugar transferases"/>
    <property type="match status" value="1"/>
</dbReference>
<dbReference type="PANTHER" id="PTHR43685:SF5">
    <property type="entry name" value="GLYCOSYLTRANSFERASE EPSE-RELATED"/>
    <property type="match status" value="1"/>
</dbReference>
<evidence type="ECO:0000313" key="6">
    <source>
        <dbReference type="EMBL" id="QEH36387.1"/>
    </source>
</evidence>
<feature type="region of interest" description="Disordered" evidence="4">
    <location>
        <begin position="312"/>
        <end position="343"/>
    </location>
</feature>
<evidence type="ECO:0000256" key="1">
    <source>
        <dbReference type="ARBA" id="ARBA00006739"/>
    </source>
</evidence>
<comment type="similarity">
    <text evidence="1">Belongs to the glycosyltransferase 2 family.</text>
</comment>
<dbReference type="InterPro" id="IPR001173">
    <property type="entry name" value="Glyco_trans_2-like"/>
</dbReference>
<sequence>MDLTPSAAAPLVSVVTIFLDAGAFLEEAIRSVFGQTYTHWELLLVDDGSTDRSSAIARDYAGREPGKVRYLEHPGHVNRGMSASRNLGIRCARGGLIALLDADDVWLPRKLEEQVAILASRPEVGMVIGRSRYWFGWTGRAEDAGRDAAPEYDVAAGSIVDPPGLLRINYPLGGGTAPCPSDILFRADLVARHGAFEEAFVGDLQLYEDQAFLAKVYLKEKVYVSGETWDLYRQHRGSCVSQVKRAGRYHAVRARYLRWLAEYLEREGCRDPDVLRAMKRALRPYDHPYLDAIRRAGRPFYKALRRSCGKVSRALSRARGATSEVSSPSSPRGRPPRDGRPAG</sequence>
<dbReference type="Gene3D" id="3.90.550.10">
    <property type="entry name" value="Spore Coat Polysaccharide Biosynthesis Protein SpsA, Chain A"/>
    <property type="match status" value="1"/>
</dbReference>
<dbReference type="KEGG" id="agv:OJF2_49500"/>
<dbReference type="InterPro" id="IPR050834">
    <property type="entry name" value="Glycosyltransf_2"/>
</dbReference>
<evidence type="ECO:0000259" key="5">
    <source>
        <dbReference type="Pfam" id="PF00535"/>
    </source>
</evidence>
<name>A0A5B9W7R4_9BACT</name>
<dbReference type="PANTHER" id="PTHR43685">
    <property type="entry name" value="GLYCOSYLTRANSFERASE"/>
    <property type="match status" value="1"/>
</dbReference>
<dbReference type="InterPro" id="IPR029044">
    <property type="entry name" value="Nucleotide-diphossugar_trans"/>
</dbReference>
<evidence type="ECO:0000256" key="4">
    <source>
        <dbReference type="SAM" id="MobiDB-lite"/>
    </source>
</evidence>
<accession>A0A5B9W7R4</accession>
<evidence type="ECO:0000256" key="3">
    <source>
        <dbReference type="ARBA" id="ARBA00022679"/>
    </source>
</evidence>
<feature type="domain" description="Glycosyltransferase 2-like" evidence="5">
    <location>
        <begin position="13"/>
        <end position="132"/>
    </location>
</feature>
<dbReference type="Proteomes" id="UP000324233">
    <property type="component" value="Chromosome"/>
</dbReference>
<dbReference type="EC" id="2.4.-.-" evidence="6"/>
<evidence type="ECO:0000256" key="2">
    <source>
        <dbReference type="ARBA" id="ARBA00022676"/>
    </source>
</evidence>